<evidence type="ECO:0000256" key="1">
    <source>
        <dbReference type="SAM" id="SignalP"/>
    </source>
</evidence>
<evidence type="ECO:0000313" key="2">
    <source>
        <dbReference type="EMBL" id="CUP42494.1"/>
    </source>
</evidence>
<protein>
    <recommendedName>
        <fullName evidence="4">DUF5115 domain-containing protein</fullName>
    </recommendedName>
</protein>
<evidence type="ECO:0008006" key="4">
    <source>
        <dbReference type="Google" id="ProtNLM"/>
    </source>
</evidence>
<evidence type="ECO:0000313" key="3">
    <source>
        <dbReference type="Proteomes" id="UP000095576"/>
    </source>
</evidence>
<dbReference type="RefSeq" id="WP_055299620.1">
    <property type="nucleotide sequence ID" value="NZ_CAXSXH010000027.1"/>
</dbReference>
<dbReference type="PROSITE" id="PS51257">
    <property type="entry name" value="PROKAR_LIPOPROTEIN"/>
    <property type="match status" value="1"/>
</dbReference>
<dbReference type="Proteomes" id="UP000095576">
    <property type="component" value="Unassembled WGS sequence"/>
</dbReference>
<keyword evidence="1" id="KW-0732">Signal</keyword>
<gene>
    <name evidence="2" type="ORF">ERS852511_02078</name>
</gene>
<name>A0A174N1C0_BACT4</name>
<reference evidence="2 3" key="1">
    <citation type="submission" date="2015-09" db="EMBL/GenBank/DDBJ databases">
        <authorList>
            <consortium name="Pathogen Informatics"/>
        </authorList>
    </citation>
    <scope>NUCLEOTIDE SEQUENCE [LARGE SCALE GENOMIC DNA]</scope>
    <source>
        <strain evidence="2 3">2789STDY5834899</strain>
    </source>
</reference>
<dbReference type="Gene3D" id="2.60.40.3620">
    <property type="match status" value="1"/>
</dbReference>
<organism evidence="2 3">
    <name type="scientific">Bacteroides thetaiotaomicron</name>
    <dbReference type="NCBI Taxonomy" id="818"/>
    <lineage>
        <taxon>Bacteria</taxon>
        <taxon>Pseudomonadati</taxon>
        <taxon>Bacteroidota</taxon>
        <taxon>Bacteroidia</taxon>
        <taxon>Bacteroidales</taxon>
        <taxon>Bacteroidaceae</taxon>
        <taxon>Bacteroides</taxon>
    </lineage>
</organism>
<dbReference type="AlphaFoldDB" id="A0A174N1C0"/>
<proteinExistence type="predicted"/>
<feature type="chain" id="PRO_5008028579" description="DUF5115 domain-containing protein" evidence="1">
    <location>
        <begin position="22"/>
        <end position="345"/>
    </location>
</feature>
<sequence>MKRNITLILTTLCLAIGVVSCSEDSYPENPTLVSPISGLVLEVNGTDYVATPLLQEDGLLSKTLLVAVNQPSTTAIVKQIDVSDPSATVNINVGDVITFRNNQFALEWTKGTQAETFLLEMSYNPPPVMYLVMSGEKGDYYGLNTETAQTIASITYNNLFEGYIDLTNTSWNNIGLVQSDQSAYFDVSAGLGGGQSYGTLAMVEKSSPGTGYYPCDGPWGDWTTNGGNASIVSPGIWKVNFDLTTRQIVLLETQWAVTGTAAGTVKAMVYNSDTRKWSLTTELTAGKLKFTTIPVSAGDPTVTYGASDGIVRLSETGTDITIDEAGTYRIELDLSTPFYDYTITR</sequence>
<accession>A0A174N1C0</accession>
<dbReference type="EMBL" id="CZAP01000005">
    <property type="protein sequence ID" value="CUP42494.1"/>
    <property type="molecule type" value="Genomic_DNA"/>
</dbReference>
<feature type="signal peptide" evidence="1">
    <location>
        <begin position="1"/>
        <end position="21"/>
    </location>
</feature>